<dbReference type="InterPro" id="IPR017871">
    <property type="entry name" value="ABC_transporter-like_CS"/>
</dbReference>
<dbReference type="PROSITE" id="PS50893">
    <property type="entry name" value="ABC_TRANSPORTER_2"/>
    <property type="match status" value="2"/>
</dbReference>
<dbReference type="PANTHER" id="PTHR43297">
    <property type="entry name" value="OLIGOPEPTIDE TRANSPORT ATP-BINDING PROTEIN APPD"/>
    <property type="match status" value="1"/>
</dbReference>
<evidence type="ECO:0000256" key="7">
    <source>
        <dbReference type="ARBA" id="ARBA00023136"/>
    </source>
</evidence>
<dbReference type="InterPro" id="IPR050388">
    <property type="entry name" value="ABC_Ni/Peptide_Import"/>
</dbReference>
<name>A0A0W1ALI1_9GAMM</name>
<keyword evidence="3" id="KW-0813">Transport</keyword>
<reference evidence="11 12" key="1">
    <citation type="submission" date="2015-11" db="EMBL/GenBank/DDBJ databases">
        <title>Genomic analysis of 38 Legionella species identifies large and diverse effector repertoires.</title>
        <authorList>
            <person name="Burstein D."/>
            <person name="Amaro F."/>
            <person name="Zusman T."/>
            <person name="Lifshitz Z."/>
            <person name="Cohen O."/>
            <person name="Gilbert J.A."/>
            <person name="Pupko T."/>
            <person name="Shuman H.A."/>
            <person name="Segal G."/>
        </authorList>
    </citation>
    <scope>NUCLEOTIDE SEQUENCE [LARGE SCALE GENOMIC DNA]</scope>
    <source>
        <strain evidence="11 12">ATCC 49508</strain>
    </source>
</reference>
<keyword evidence="6" id="KW-0067">ATP-binding</keyword>
<dbReference type="EMBL" id="LNZC01000001">
    <property type="protein sequence ID" value="KTD82112.1"/>
    <property type="molecule type" value="Genomic_DNA"/>
</dbReference>
<dbReference type="AlphaFoldDB" id="A0A0W1ALI1"/>
<dbReference type="Pfam" id="PF00005">
    <property type="entry name" value="ABC_tran"/>
    <property type="match status" value="2"/>
</dbReference>
<dbReference type="GO" id="GO:0015833">
    <property type="term" value="P:peptide transport"/>
    <property type="evidence" value="ECO:0007669"/>
    <property type="project" value="InterPro"/>
</dbReference>
<dbReference type="Gene3D" id="3.40.50.300">
    <property type="entry name" value="P-loop containing nucleotide triphosphate hydrolases"/>
    <property type="match status" value="2"/>
</dbReference>
<evidence type="ECO:0000313" key="12">
    <source>
        <dbReference type="Proteomes" id="UP000054662"/>
    </source>
</evidence>
<dbReference type="FunFam" id="3.40.50.300:FF:000016">
    <property type="entry name" value="Oligopeptide ABC transporter ATP-binding component"/>
    <property type="match status" value="2"/>
</dbReference>
<dbReference type="Proteomes" id="UP000054662">
    <property type="component" value="Unassembled WGS sequence"/>
</dbReference>
<keyword evidence="4" id="KW-1003">Cell membrane</keyword>
<feature type="domain" description="ABC transporter" evidence="10">
    <location>
        <begin position="7"/>
        <end position="256"/>
    </location>
</feature>
<evidence type="ECO:0000259" key="10">
    <source>
        <dbReference type="PROSITE" id="PS50893"/>
    </source>
</evidence>
<proteinExistence type="inferred from homology"/>
<dbReference type="GO" id="GO:0005886">
    <property type="term" value="C:plasma membrane"/>
    <property type="evidence" value="ECO:0007669"/>
    <property type="project" value="UniProtKB-SubCell"/>
</dbReference>
<dbReference type="NCBIfam" id="TIGR01727">
    <property type="entry name" value="oligo_HPY"/>
    <property type="match status" value="1"/>
</dbReference>
<dbReference type="PATRIC" id="fig|45076.6.peg.34"/>
<gene>
    <name evidence="11" type="ORF">Lwor_0032</name>
</gene>
<sequence>MQNSAEINNLSVAFQSPATLITALNNVQFTLYPGETLVLLGESGCGKSLTSLALMRLLPKSGVYGAKSQISIHGEDILNLPEYLMRQLRGRRLAMIFQEPMTALNPVMTIGDQIAEVLMRHHSLKTDAVQDALISLLTEVEMPQPKERIHQYPHQLSGGQKQRVVIAMALACNPEILIADEPTTALDVTIQAQILALLKKLQKKHQMSLLLITHDLGVARAMADRVCVMYAGQVVEQAKVGDFFTQVSHPYVQQLLASLPSFAKRDEKLSIIPGNVPSLDALPSGCRFHPRCVYAFDRCKHEEPQLQEVNQRLLRCHLYPEANDLPPLKKEPVAWGCAQQETETVFTVRDLSVQYVHKKALFSRNKTIFKAVDGLSFSLQQGKTLALVGESGCGKTTASRALLRLIPVAGGAIEFKGMDVLALRRGGLREYRKKVQIIFQDPFSSMNPRMTVGEIIAEGMHAQGMSSVVISRRQKQLIEQVNLPSSSLHRYPHQFSGGQRQRICIARALATEPEVLICDEPTSALDVSVQAQILNLLKELQQETGISYLFITHNMAVVSYIADHVLVMKDGLSVEYGPCSRILKHPEHPYTRQLLAAVLDTE</sequence>
<comment type="subcellular location">
    <subcellularLocation>
        <location evidence="1">Cell inner membrane</location>
        <topology evidence="1">Peripheral membrane protein</topology>
    </subcellularLocation>
</comment>
<dbReference type="PANTHER" id="PTHR43297:SF2">
    <property type="entry name" value="DIPEPTIDE TRANSPORT ATP-BINDING PROTEIN DPPD"/>
    <property type="match status" value="1"/>
</dbReference>
<feature type="domain" description="ABC transporter" evidence="10">
    <location>
        <begin position="356"/>
        <end position="595"/>
    </location>
</feature>
<evidence type="ECO:0000256" key="9">
    <source>
        <dbReference type="ARBA" id="ARBA00047356"/>
    </source>
</evidence>
<dbReference type="InterPro" id="IPR003439">
    <property type="entry name" value="ABC_transporter-like_ATP-bd"/>
</dbReference>
<dbReference type="EC" id="7.4.2.9" evidence="8"/>
<evidence type="ECO:0000256" key="3">
    <source>
        <dbReference type="ARBA" id="ARBA00022448"/>
    </source>
</evidence>
<keyword evidence="12" id="KW-1185">Reference proteome</keyword>
<dbReference type="GO" id="GO:0005524">
    <property type="term" value="F:ATP binding"/>
    <property type="evidence" value="ECO:0007669"/>
    <property type="project" value="UniProtKB-KW"/>
</dbReference>
<dbReference type="GO" id="GO:0055085">
    <property type="term" value="P:transmembrane transport"/>
    <property type="evidence" value="ECO:0007669"/>
    <property type="project" value="UniProtKB-ARBA"/>
</dbReference>
<dbReference type="RefSeq" id="WP_058491610.1">
    <property type="nucleotide sequence ID" value="NZ_CBCRUR010000013.1"/>
</dbReference>
<dbReference type="InterPro" id="IPR013563">
    <property type="entry name" value="Oligopep_ABC_C"/>
</dbReference>
<comment type="caution">
    <text evidence="11">The sequence shown here is derived from an EMBL/GenBank/DDBJ whole genome shotgun (WGS) entry which is preliminary data.</text>
</comment>
<evidence type="ECO:0000256" key="1">
    <source>
        <dbReference type="ARBA" id="ARBA00004417"/>
    </source>
</evidence>
<evidence type="ECO:0000256" key="5">
    <source>
        <dbReference type="ARBA" id="ARBA00022741"/>
    </source>
</evidence>
<dbReference type="Pfam" id="PF08352">
    <property type="entry name" value="oligo_HPY"/>
    <property type="match status" value="2"/>
</dbReference>
<dbReference type="SUPFAM" id="SSF52540">
    <property type="entry name" value="P-loop containing nucleoside triphosphate hydrolases"/>
    <property type="match status" value="2"/>
</dbReference>
<dbReference type="InterPro" id="IPR003593">
    <property type="entry name" value="AAA+_ATPase"/>
</dbReference>
<dbReference type="STRING" id="45076.Lwor_0032"/>
<dbReference type="CDD" id="cd03257">
    <property type="entry name" value="ABC_NikE_OppD_transporters"/>
    <property type="match status" value="2"/>
</dbReference>
<keyword evidence="7" id="KW-0472">Membrane</keyword>
<organism evidence="11 12">
    <name type="scientific">Legionella worsleiensis</name>
    <dbReference type="NCBI Taxonomy" id="45076"/>
    <lineage>
        <taxon>Bacteria</taxon>
        <taxon>Pseudomonadati</taxon>
        <taxon>Pseudomonadota</taxon>
        <taxon>Gammaproteobacteria</taxon>
        <taxon>Legionellales</taxon>
        <taxon>Legionellaceae</taxon>
        <taxon>Legionella</taxon>
    </lineage>
</organism>
<comment type="catalytic activity">
    <reaction evidence="9">
        <text>a dipeptide(out) + ATP + H2O = a dipeptide(in) + ADP + phosphate + H(+)</text>
        <dbReference type="Rhea" id="RHEA:23120"/>
        <dbReference type="ChEBI" id="CHEBI:15377"/>
        <dbReference type="ChEBI" id="CHEBI:15378"/>
        <dbReference type="ChEBI" id="CHEBI:30616"/>
        <dbReference type="ChEBI" id="CHEBI:43474"/>
        <dbReference type="ChEBI" id="CHEBI:90799"/>
        <dbReference type="ChEBI" id="CHEBI:456216"/>
        <dbReference type="EC" id="7.4.2.9"/>
    </reaction>
</comment>
<dbReference type="GO" id="GO:0016887">
    <property type="term" value="F:ATP hydrolysis activity"/>
    <property type="evidence" value="ECO:0007669"/>
    <property type="project" value="InterPro"/>
</dbReference>
<comment type="similarity">
    <text evidence="2">Belongs to the ABC transporter superfamily.</text>
</comment>
<dbReference type="InterPro" id="IPR027417">
    <property type="entry name" value="P-loop_NTPase"/>
</dbReference>
<evidence type="ECO:0000256" key="4">
    <source>
        <dbReference type="ARBA" id="ARBA00022475"/>
    </source>
</evidence>
<evidence type="ECO:0000256" key="6">
    <source>
        <dbReference type="ARBA" id="ARBA00022840"/>
    </source>
</evidence>
<dbReference type="PROSITE" id="PS00211">
    <property type="entry name" value="ABC_TRANSPORTER_1"/>
    <property type="match status" value="2"/>
</dbReference>
<evidence type="ECO:0000256" key="8">
    <source>
        <dbReference type="ARBA" id="ARBA00038852"/>
    </source>
</evidence>
<dbReference type="SMART" id="SM00382">
    <property type="entry name" value="AAA"/>
    <property type="match status" value="2"/>
</dbReference>
<dbReference type="NCBIfam" id="NF007739">
    <property type="entry name" value="PRK10419.1"/>
    <property type="match status" value="2"/>
</dbReference>
<protein>
    <recommendedName>
        <fullName evidence="8">ABC-type dipeptide transporter</fullName>
        <ecNumber evidence="8">7.4.2.9</ecNumber>
    </recommendedName>
</protein>
<dbReference type="NCBIfam" id="NF008453">
    <property type="entry name" value="PRK11308.1"/>
    <property type="match status" value="2"/>
</dbReference>
<evidence type="ECO:0000313" key="11">
    <source>
        <dbReference type="EMBL" id="KTD82112.1"/>
    </source>
</evidence>
<keyword evidence="5" id="KW-0547">Nucleotide-binding</keyword>
<evidence type="ECO:0000256" key="2">
    <source>
        <dbReference type="ARBA" id="ARBA00005417"/>
    </source>
</evidence>
<accession>A0A0W1ALI1</accession>